<reference evidence="1 2" key="1">
    <citation type="submission" date="2019-03" db="EMBL/GenBank/DDBJ databases">
        <title>Draft Genome Sequence of Duganella callidus sp. nov., a Novel Duganella Species Isolated from Cultivated Soil.</title>
        <authorList>
            <person name="Raths R."/>
            <person name="Peta V."/>
            <person name="Bucking H."/>
        </authorList>
    </citation>
    <scope>NUCLEOTIDE SEQUENCE [LARGE SCALE GENOMIC DNA]</scope>
    <source>
        <strain evidence="1 2">DN04</strain>
    </source>
</reference>
<organism evidence="1 2">
    <name type="scientific">Duganella callida</name>
    <dbReference type="NCBI Taxonomy" id="2561932"/>
    <lineage>
        <taxon>Bacteria</taxon>
        <taxon>Pseudomonadati</taxon>
        <taxon>Pseudomonadota</taxon>
        <taxon>Betaproteobacteria</taxon>
        <taxon>Burkholderiales</taxon>
        <taxon>Oxalobacteraceae</taxon>
        <taxon>Telluria group</taxon>
        <taxon>Duganella</taxon>
    </lineage>
</organism>
<proteinExistence type="predicted"/>
<dbReference type="AlphaFoldDB" id="A0A4Y9S3W0"/>
<gene>
    <name evidence="1" type="ORF">E4L98_24790</name>
</gene>
<dbReference type="OrthoDB" id="2045521at2"/>
<sequence>MTKELLALALNGRQTGSEITREEELQAKAAGLVVIFGASDDLMVLSGAIDDEASCYDGGTVLIDAKGALPARDDIDPDDDAALKDYFAREPDAKKVEALWCDSDDNATWSYSTAVPHATFEVLEGAEVYCRGIVISVADLGGAV</sequence>
<name>A0A4Y9S3W0_9BURK</name>
<dbReference type="EMBL" id="SPVG01000245">
    <property type="protein sequence ID" value="TFW16010.1"/>
    <property type="molecule type" value="Genomic_DNA"/>
</dbReference>
<dbReference type="Proteomes" id="UP000297729">
    <property type="component" value="Unassembled WGS sequence"/>
</dbReference>
<comment type="caution">
    <text evidence="1">The sequence shown here is derived from an EMBL/GenBank/DDBJ whole genome shotgun (WGS) entry which is preliminary data.</text>
</comment>
<protein>
    <submittedName>
        <fullName evidence="1">Uncharacterized protein</fullName>
    </submittedName>
</protein>
<evidence type="ECO:0000313" key="1">
    <source>
        <dbReference type="EMBL" id="TFW16010.1"/>
    </source>
</evidence>
<evidence type="ECO:0000313" key="2">
    <source>
        <dbReference type="Proteomes" id="UP000297729"/>
    </source>
</evidence>
<keyword evidence="2" id="KW-1185">Reference proteome</keyword>
<accession>A0A4Y9S3W0</accession>